<feature type="signal peptide" evidence="1">
    <location>
        <begin position="1"/>
        <end position="24"/>
    </location>
</feature>
<dbReference type="InterPro" id="IPR002918">
    <property type="entry name" value="Lipase_EstA/Esterase_EstB"/>
</dbReference>
<dbReference type="InterPro" id="IPR029058">
    <property type="entry name" value="AB_hydrolase_fold"/>
</dbReference>
<dbReference type="PANTHER" id="PTHR32015">
    <property type="entry name" value="FASTING INDUCED LIPASE"/>
    <property type="match status" value="1"/>
</dbReference>
<sequence>MRPVVVLLTTVFLGAFMASGLAVADSVRPADGSVPPPGANDWQCAPAAGHPRPVVLLHGTWGNQHTWDVLAPELAGQGYCVYSLNYGRDTASIFGAEPGVYGTGDIRNSAREVGAFIDRVRSATHAGQVDVVAHSQGGVVARQYLRFEGGADPAAPDNNTVRNLITIAATNHGTTAEDLSYLLHTGSASGASDAAVTAVLGVAAAQQLVGSRFLRQLNAGGDTEPGIDYTIIASSVDEVTTPPELTFLRPGPYAAVHNIWVQSVCASDLTDHGRLPRSPTVIHIVEQALDPSTPGITCEA</sequence>
<proteinExistence type="predicted"/>
<dbReference type="AlphaFoldDB" id="A0A6G9ZD95"/>
<dbReference type="Pfam" id="PF01674">
    <property type="entry name" value="Lipase_2"/>
    <property type="match status" value="1"/>
</dbReference>
<name>A0A6G9ZD95_9NOCA</name>
<evidence type="ECO:0000256" key="1">
    <source>
        <dbReference type="SAM" id="SignalP"/>
    </source>
</evidence>
<dbReference type="GO" id="GO:0016042">
    <property type="term" value="P:lipid catabolic process"/>
    <property type="evidence" value="ECO:0007669"/>
    <property type="project" value="InterPro"/>
</dbReference>
<dbReference type="PANTHER" id="PTHR32015:SF1">
    <property type="entry name" value="LIPASE"/>
    <property type="match status" value="1"/>
</dbReference>
<evidence type="ECO:0000313" key="2">
    <source>
        <dbReference type="EMBL" id="QIS23106.1"/>
    </source>
</evidence>
<protein>
    <submittedName>
        <fullName evidence="2">Alpha/beta fold hydrolase</fullName>
    </submittedName>
</protein>
<reference evidence="2 3" key="1">
    <citation type="journal article" date="2019" name="ACS Chem. Biol.">
        <title>Identification and Mobilization of a Cryptic Antibiotic Biosynthesis Gene Locus from a Human-Pathogenic Nocardia Isolate.</title>
        <authorList>
            <person name="Herisse M."/>
            <person name="Ishida K."/>
            <person name="Porter J.L."/>
            <person name="Howden B."/>
            <person name="Hertweck C."/>
            <person name="Stinear T.P."/>
            <person name="Pidot S.J."/>
        </authorList>
    </citation>
    <scope>NUCLEOTIDE SEQUENCE [LARGE SCALE GENOMIC DNA]</scope>
    <source>
        <strain evidence="2 3">AUSMDU00012715</strain>
    </source>
</reference>
<feature type="chain" id="PRO_5026052657" evidence="1">
    <location>
        <begin position="25"/>
        <end position="300"/>
    </location>
</feature>
<keyword evidence="1" id="KW-0732">Signal</keyword>
<dbReference type="EMBL" id="CP046173">
    <property type="protein sequence ID" value="QIS23106.1"/>
    <property type="molecule type" value="Genomic_DNA"/>
</dbReference>
<evidence type="ECO:0000313" key="3">
    <source>
        <dbReference type="Proteomes" id="UP000500953"/>
    </source>
</evidence>
<dbReference type="Proteomes" id="UP000500953">
    <property type="component" value="Chromosome"/>
</dbReference>
<dbReference type="SUPFAM" id="SSF53474">
    <property type="entry name" value="alpha/beta-Hydrolases"/>
    <property type="match status" value="1"/>
</dbReference>
<gene>
    <name evidence="2" type="ORF">F6W96_36970</name>
</gene>
<organism evidence="2 3">
    <name type="scientific">Nocardia terpenica</name>
    <dbReference type="NCBI Taxonomy" id="455432"/>
    <lineage>
        <taxon>Bacteria</taxon>
        <taxon>Bacillati</taxon>
        <taxon>Actinomycetota</taxon>
        <taxon>Actinomycetes</taxon>
        <taxon>Mycobacteriales</taxon>
        <taxon>Nocardiaceae</taxon>
        <taxon>Nocardia</taxon>
    </lineage>
</organism>
<keyword evidence="2" id="KW-0378">Hydrolase</keyword>
<dbReference type="GO" id="GO:0016298">
    <property type="term" value="F:lipase activity"/>
    <property type="evidence" value="ECO:0007669"/>
    <property type="project" value="TreeGrafter"/>
</dbReference>
<accession>A0A6G9ZD95</accession>
<dbReference type="Gene3D" id="3.40.50.1820">
    <property type="entry name" value="alpha/beta hydrolase"/>
    <property type="match status" value="1"/>
</dbReference>